<accession>A0ABM8PXN5</accession>
<sequence length="48" mass="5132">MTCVACFSGDRANDFTPDRDGVIAKLAMVSCGEMFAVEKEKIGDLAMS</sequence>
<evidence type="ECO:0000313" key="1">
    <source>
        <dbReference type="EMBL" id="CAD7054029.1"/>
    </source>
</evidence>
<comment type="caution">
    <text evidence="1">The sequence shown here is derived from an EMBL/GenBank/DDBJ whole genome shotgun (WGS) entry which is preliminary data.</text>
</comment>
<keyword evidence="2" id="KW-1185">Reference proteome</keyword>
<evidence type="ECO:0000313" key="2">
    <source>
        <dbReference type="Proteomes" id="UP000601041"/>
    </source>
</evidence>
<name>A0ABM8PXN5_9HYPH</name>
<protein>
    <submittedName>
        <fullName evidence="1">Uncharacterized protein</fullName>
    </submittedName>
</protein>
<dbReference type="EMBL" id="CABFWE030000013">
    <property type="protein sequence ID" value="CAD7054029.1"/>
    <property type="molecule type" value="Genomic_DNA"/>
</dbReference>
<gene>
    <name evidence="1" type="ORF">RHAB21_04587</name>
</gene>
<dbReference type="Proteomes" id="UP000601041">
    <property type="component" value="Unassembled WGS sequence"/>
</dbReference>
<reference evidence="1 2" key="1">
    <citation type="submission" date="2020-11" db="EMBL/GenBank/DDBJ databases">
        <authorList>
            <person name="Lassalle F."/>
        </authorList>
    </citation>
    <scope>NUCLEOTIDE SEQUENCE [LARGE SCALE GENOMIC DNA]</scope>
    <source>
        <strain evidence="1 2">AB21</strain>
    </source>
</reference>
<proteinExistence type="predicted"/>
<organism evidence="1 2">
    <name type="scientific">Pseudorhizobium halotolerans</name>
    <dbReference type="NCBI Taxonomy" id="1233081"/>
    <lineage>
        <taxon>Bacteria</taxon>
        <taxon>Pseudomonadati</taxon>
        <taxon>Pseudomonadota</taxon>
        <taxon>Alphaproteobacteria</taxon>
        <taxon>Hyphomicrobiales</taxon>
        <taxon>Rhizobiaceae</taxon>
        <taxon>Rhizobium/Agrobacterium group</taxon>
        <taxon>Pseudorhizobium</taxon>
    </lineage>
</organism>